<keyword evidence="1" id="KW-1185">Reference proteome</keyword>
<dbReference type="AlphaFoldDB" id="A0A1U8B778"/>
<name>A0A1U8B778_NELNU</name>
<dbReference type="OMA" id="HYDVPSR"/>
<dbReference type="RefSeq" id="XP_010275414.1">
    <property type="nucleotide sequence ID" value="XM_010277112.2"/>
</dbReference>
<organism evidence="1 2">
    <name type="scientific">Nelumbo nucifera</name>
    <name type="common">Sacred lotus</name>
    <dbReference type="NCBI Taxonomy" id="4432"/>
    <lineage>
        <taxon>Eukaryota</taxon>
        <taxon>Viridiplantae</taxon>
        <taxon>Streptophyta</taxon>
        <taxon>Embryophyta</taxon>
        <taxon>Tracheophyta</taxon>
        <taxon>Spermatophyta</taxon>
        <taxon>Magnoliopsida</taxon>
        <taxon>Proteales</taxon>
        <taxon>Nelumbonaceae</taxon>
        <taxon>Nelumbo</taxon>
    </lineage>
</organism>
<gene>
    <name evidence="2" type="primary">LOC104610483</name>
</gene>
<evidence type="ECO:0000313" key="2">
    <source>
        <dbReference type="RefSeq" id="XP_010275414.1"/>
    </source>
</evidence>
<dbReference type="STRING" id="4432.A0A1U8B778"/>
<dbReference type="PANTHER" id="PTHR37754">
    <property type="entry name" value="CALCIUM ION-BINDING PROTEIN"/>
    <property type="match status" value="1"/>
</dbReference>
<dbReference type="GeneID" id="104610483"/>
<dbReference type="FunCoup" id="A0A1U8B778">
    <property type="interactions" value="49"/>
</dbReference>
<evidence type="ECO:0000313" key="1">
    <source>
        <dbReference type="Proteomes" id="UP000189703"/>
    </source>
</evidence>
<dbReference type="Proteomes" id="UP000189703">
    <property type="component" value="Unplaced"/>
</dbReference>
<protein>
    <submittedName>
        <fullName evidence="2">Uncharacterized protein LOC104610483</fullName>
    </submittedName>
</protein>
<dbReference type="KEGG" id="nnu:104610483"/>
<dbReference type="PANTHER" id="PTHR37754:SF1">
    <property type="entry name" value="CALCIUM ION-BINDING PROTEIN"/>
    <property type="match status" value="1"/>
</dbReference>
<proteinExistence type="predicted"/>
<dbReference type="eggNOG" id="ENOG502S0BU">
    <property type="taxonomic scope" value="Eukaryota"/>
</dbReference>
<reference evidence="2" key="1">
    <citation type="submission" date="2025-08" db="UniProtKB">
        <authorList>
            <consortium name="RefSeq"/>
        </authorList>
    </citation>
    <scope>IDENTIFICATION</scope>
</reference>
<sequence length="196" mass="21918">MGMFMSFMGNGPSLKNLWILDSVTDELYKRFIKKPILDFEDFHLAILDIFSSFNSSLPGRHYDVPPQEDVEACFRNWEAAPDSEKKKVFIDFVKKNAKLSKLDDTTVIVGLVTPPAAMVLKRVGENVPQVKKIKVIPDSIFVPSATLLALVSVRLTRRMSPVKKSSQSDKKDENVRVVCTEYVDPMVGPAVAEAAK</sequence>
<accession>A0A1U8B778</accession>
<dbReference type="OrthoDB" id="1868634at2759"/>